<organism evidence="1 2">
    <name type="scientific">Entomophthora muscae</name>
    <dbReference type="NCBI Taxonomy" id="34485"/>
    <lineage>
        <taxon>Eukaryota</taxon>
        <taxon>Fungi</taxon>
        <taxon>Fungi incertae sedis</taxon>
        <taxon>Zoopagomycota</taxon>
        <taxon>Entomophthoromycotina</taxon>
        <taxon>Entomophthoromycetes</taxon>
        <taxon>Entomophthorales</taxon>
        <taxon>Entomophthoraceae</taxon>
        <taxon>Entomophthora</taxon>
    </lineage>
</organism>
<evidence type="ECO:0000313" key="1">
    <source>
        <dbReference type="EMBL" id="KAJ9077186.1"/>
    </source>
</evidence>
<reference evidence="1" key="1">
    <citation type="submission" date="2022-04" db="EMBL/GenBank/DDBJ databases">
        <title>Genome of the entomopathogenic fungus Entomophthora muscae.</title>
        <authorList>
            <person name="Elya C."/>
            <person name="Lovett B.R."/>
            <person name="Lee E."/>
            <person name="Macias A.M."/>
            <person name="Hajek A.E."/>
            <person name="De Bivort B.L."/>
            <person name="Kasson M.T."/>
            <person name="De Fine Licht H.H."/>
            <person name="Stajich J.E."/>
        </authorList>
    </citation>
    <scope>NUCLEOTIDE SEQUENCE</scope>
    <source>
        <strain evidence="1">Berkeley</strain>
    </source>
</reference>
<gene>
    <name evidence="1" type="ORF">DSO57_1019181</name>
</gene>
<evidence type="ECO:0000313" key="2">
    <source>
        <dbReference type="Proteomes" id="UP001165960"/>
    </source>
</evidence>
<keyword evidence="2" id="KW-1185">Reference proteome</keyword>
<proteinExistence type="predicted"/>
<comment type="caution">
    <text evidence="1">The sequence shown here is derived from an EMBL/GenBank/DDBJ whole genome shotgun (WGS) entry which is preliminary data.</text>
</comment>
<protein>
    <submittedName>
        <fullName evidence="1">Uncharacterized protein</fullName>
    </submittedName>
</protein>
<sequence length="222" mass="25425">MHWFLIASLVYGIEHDFSLLPWNEPIGKYTTGITNLGKWNPYDNHVLLKTDREKDPIEDNFDISVNSIKCHSFTRGQACFTIKSMKYLWLDAHDMSAPTPCSLENGCPVTNDCKIAFQWRYVSNHFPDFEWEKLITVNSSTLFTVDEHAAIKCNQEFNVSADGNIIIWFKPLYLLVGGETTLATHQSYSLSIVNSNSSYWIPVKSNGYADGIYGYEKFIIKK</sequence>
<name>A0ACC2TS41_9FUNG</name>
<dbReference type="EMBL" id="QTSX02002215">
    <property type="protein sequence ID" value="KAJ9077186.1"/>
    <property type="molecule type" value="Genomic_DNA"/>
</dbReference>
<dbReference type="Proteomes" id="UP001165960">
    <property type="component" value="Unassembled WGS sequence"/>
</dbReference>
<accession>A0ACC2TS41</accession>